<evidence type="ECO:0000256" key="5">
    <source>
        <dbReference type="ARBA" id="ARBA00023136"/>
    </source>
</evidence>
<evidence type="ECO:0000256" key="7">
    <source>
        <dbReference type="SAM" id="MobiDB-lite"/>
    </source>
</evidence>
<reference evidence="11 12" key="1">
    <citation type="submission" date="2018-03" db="EMBL/GenBank/DDBJ databases">
        <title>Genomic Encyclopedia of Archaeal and Bacterial Type Strains, Phase II (KMG-II): from individual species to whole genera.</title>
        <authorList>
            <person name="Goeker M."/>
        </authorList>
    </citation>
    <scope>NUCLEOTIDE SEQUENCE [LARGE SCALE GENOMIC DNA]</scope>
    <source>
        <strain evidence="11 12">DSM 44720</strain>
    </source>
</reference>
<dbReference type="PANTHER" id="PTHR30572:SF4">
    <property type="entry name" value="ABC TRANSPORTER PERMEASE YTRF"/>
    <property type="match status" value="1"/>
</dbReference>
<feature type="transmembrane region" description="Helical" evidence="8">
    <location>
        <begin position="744"/>
        <end position="766"/>
    </location>
</feature>
<proteinExistence type="inferred from homology"/>
<evidence type="ECO:0000256" key="2">
    <source>
        <dbReference type="ARBA" id="ARBA00022475"/>
    </source>
</evidence>
<feature type="transmembrane region" description="Helical" evidence="8">
    <location>
        <begin position="291"/>
        <end position="318"/>
    </location>
</feature>
<comment type="subcellular location">
    <subcellularLocation>
        <location evidence="1">Cell membrane</location>
        <topology evidence="1">Multi-pass membrane protein</topology>
    </subcellularLocation>
</comment>
<feature type="transmembrane region" description="Helical" evidence="8">
    <location>
        <begin position="338"/>
        <end position="366"/>
    </location>
</feature>
<dbReference type="RefSeq" id="WP_146174792.1">
    <property type="nucleotide sequence ID" value="NZ_PVTF01000005.1"/>
</dbReference>
<dbReference type="GO" id="GO:0022857">
    <property type="term" value="F:transmembrane transporter activity"/>
    <property type="evidence" value="ECO:0007669"/>
    <property type="project" value="TreeGrafter"/>
</dbReference>
<feature type="transmembrane region" description="Helical" evidence="8">
    <location>
        <begin position="697"/>
        <end position="723"/>
    </location>
</feature>
<dbReference type="PANTHER" id="PTHR30572">
    <property type="entry name" value="MEMBRANE COMPONENT OF TRANSPORTER-RELATED"/>
    <property type="match status" value="1"/>
</dbReference>
<feature type="transmembrane region" description="Helical" evidence="8">
    <location>
        <begin position="417"/>
        <end position="441"/>
    </location>
</feature>
<dbReference type="InterPro" id="IPR003838">
    <property type="entry name" value="ABC3_permease_C"/>
</dbReference>
<comment type="similarity">
    <text evidence="6">Belongs to the ABC-4 integral membrane protein family.</text>
</comment>
<protein>
    <submittedName>
        <fullName evidence="11">Putative ABC transport system permease protein</fullName>
    </submittedName>
</protein>
<organism evidence="11 12">
    <name type="scientific">Umezawaea tangerina</name>
    <dbReference type="NCBI Taxonomy" id="84725"/>
    <lineage>
        <taxon>Bacteria</taxon>
        <taxon>Bacillati</taxon>
        <taxon>Actinomycetota</taxon>
        <taxon>Actinomycetes</taxon>
        <taxon>Pseudonocardiales</taxon>
        <taxon>Pseudonocardiaceae</taxon>
        <taxon>Umezawaea</taxon>
    </lineage>
</organism>
<accession>A0A2T0T6I4</accession>
<dbReference type="InterPro" id="IPR025857">
    <property type="entry name" value="MacB_PCD"/>
</dbReference>
<evidence type="ECO:0000313" key="12">
    <source>
        <dbReference type="Proteomes" id="UP000239494"/>
    </source>
</evidence>
<sequence length="823" mass="82868">MGLAKSTLRQIRRRPSRLLLTGVALLVATSFLSGSVVLRSSLRAAVIGAGATTTASTDVVVTTEDRDTPLTDDDLTRIAAAPGVNGVSPVTYGPVLVEGTGRAPKALHGIAMEGPMSPVRLVEGTPPRRPDEVALPPGLAERLHARVGTSIVVHPTSAPAVTVRVSAIAAVPDGLRSAVLTTPANARTWLDTTGWQRVDTTSADPAATVRAIEAGLGGQDVLVRTGAGIRAEDEARALESVDSVFLLLLAFIAVALMAAAVIVSSTFRVLLTRDQKRLALLRCVGARPGQVVRAVVTEAALSGLVAGVAGAALAVGAVRGGLAVATASGVAKVPALSLPWAGIPLCVAVSVLLAVVAALPAALAAARVPPVAALSGSAVRDTADRIGVPRVLLAAGSVATAAFLGVVAHLGTGVPDVVVLSAVGSGLALFGGLLALGPLLLRKAAPVLTAVGRGLGGLPGRLAAGNVVRVPRRSAACAAVVALGTTMVCAVLVVLASLEDGSHDKVYGRSPSDAVIACWSSDEQAAISPAVVDAVRAVPLVGAVVPVRRTTATVGASSTRTSVGSPDLTVHPRLPHPDGGWSPGRIALSHRQAEALAAEVGERIAVTLSGRTATGVVAMVFPDDVPLDDVVLHPADMAALAPEAPIRSLLVNAADGVDPAALHGPLDAAVPLDPLLRLDFPADERAADQETVDALRLVALALVGLTVLVSVVGVAVALGLSVLERTREAGVLRALGLRGSGLRSVIAWEAGLLALCAIVPGLLLGTGYGALTTRALPDFDAVTVPFGQLAVTAACSLLLTLLAAVIPARRAARTSPMSALRNT</sequence>
<feature type="domain" description="ABC3 transporter permease C-terminal" evidence="9">
    <location>
        <begin position="250"/>
        <end position="370"/>
    </location>
</feature>
<evidence type="ECO:0000256" key="8">
    <source>
        <dbReference type="SAM" id="Phobius"/>
    </source>
</evidence>
<dbReference type="GO" id="GO:0005886">
    <property type="term" value="C:plasma membrane"/>
    <property type="evidence" value="ECO:0007669"/>
    <property type="project" value="UniProtKB-SubCell"/>
</dbReference>
<dbReference type="Proteomes" id="UP000239494">
    <property type="component" value="Unassembled WGS sequence"/>
</dbReference>
<evidence type="ECO:0000313" key="11">
    <source>
        <dbReference type="EMBL" id="PRY41297.1"/>
    </source>
</evidence>
<feature type="transmembrane region" description="Helical" evidence="8">
    <location>
        <begin position="387"/>
        <end position="411"/>
    </location>
</feature>
<evidence type="ECO:0000256" key="4">
    <source>
        <dbReference type="ARBA" id="ARBA00022989"/>
    </source>
</evidence>
<feature type="transmembrane region" description="Helical" evidence="8">
    <location>
        <begin position="475"/>
        <end position="498"/>
    </location>
</feature>
<dbReference type="Pfam" id="PF02687">
    <property type="entry name" value="FtsX"/>
    <property type="match status" value="2"/>
</dbReference>
<keyword evidence="3 8" id="KW-0812">Transmembrane</keyword>
<dbReference type="OrthoDB" id="9780560at2"/>
<evidence type="ECO:0000259" key="9">
    <source>
        <dbReference type="Pfam" id="PF02687"/>
    </source>
</evidence>
<dbReference type="AlphaFoldDB" id="A0A2T0T6I4"/>
<feature type="domain" description="MacB-like periplasmic core" evidence="10">
    <location>
        <begin position="478"/>
        <end position="663"/>
    </location>
</feature>
<keyword evidence="4 8" id="KW-1133">Transmembrane helix</keyword>
<gene>
    <name evidence="11" type="ORF">CLV43_10555</name>
</gene>
<evidence type="ECO:0000256" key="6">
    <source>
        <dbReference type="ARBA" id="ARBA00038076"/>
    </source>
</evidence>
<evidence type="ECO:0000256" key="3">
    <source>
        <dbReference type="ARBA" id="ARBA00022692"/>
    </source>
</evidence>
<evidence type="ECO:0000259" key="10">
    <source>
        <dbReference type="Pfam" id="PF12704"/>
    </source>
</evidence>
<feature type="transmembrane region" description="Helical" evidence="8">
    <location>
        <begin position="244"/>
        <end position="271"/>
    </location>
</feature>
<dbReference type="Pfam" id="PF12704">
    <property type="entry name" value="MacB_PCD"/>
    <property type="match status" value="1"/>
</dbReference>
<dbReference type="EMBL" id="PVTF01000005">
    <property type="protein sequence ID" value="PRY41297.1"/>
    <property type="molecule type" value="Genomic_DNA"/>
</dbReference>
<keyword evidence="5 8" id="KW-0472">Membrane</keyword>
<dbReference type="InterPro" id="IPR050250">
    <property type="entry name" value="Macrolide_Exporter_MacB"/>
</dbReference>
<keyword evidence="12" id="KW-1185">Reference proteome</keyword>
<evidence type="ECO:0000256" key="1">
    <source>
        <dbReference type="ARBA" id="ARBA00004651"/>
    </source>
</evidence>
<name>A0A2T0T6I4_9PSEU</name>
<keyword evidence="2" id="KW-1003">Cell membrane</keyword>
<feature type="region of interest" description="Disordered" evidence="7">
    <location>
        <begin position="555"/>
        <end position="576"/>
    </location>
</feature>
<feature type="domain" description="ABC3 transporter permease C-terminal" evidence="9">
    <location>
        <begin position="702"/>
        <end position="816"/>
    </location>
</feature>
<comment type="caution">
    <text evidence="11">The sequence shown here is derived from an EMBL/GenBank/DDBJ whole genome shotgun (WGS) entry which is preliminary data.</text>
</comment>
<feature type="transmembrane region" description="Helical" evidence="8">
    <location>
        <begin position="786"/>
        <end position="808"/>
    </location>
</feature>